<dbReference type="PANTHER" id="PTHR33545">
    <property type="entry name" value="UPF0750 MEMBRANE PROTEIN YITT-RELATED"/>
    <property type="match status" value="1"/>
</dbReference>
<evidence type="ECO:0000256" key="3">
    <source>
        <dbReference type="ARBA" id="ARBA00022692"/>
    </source>
</evidence>
<evidence type="ECO:0000256" key="5">
    <source>
        <dbReference type="ARBA" id="ARBA00023136"/>
    </source>
</evidence>
<comment type="subcellular location">
    <subcellularLocation>
        <location evidence="1">Cell membrane</location>
        <topology evidence="1">Multi-pass membrane protein</topology>
    </subcellularLocation>
</comment>
<evidence type="ECO:0000256" key="6">
    <source>
        <dbReference type="SAM" id="Phobius"/>
    </source>
</evidence>
<evidence type="ECO:0000313" key="8">
    <source>
        <dbReference type="EMBL" id="NID11877.1"/>
    </source>
</evidence>
<dbReference type="InterPro" id="IPR019264">
    <property type="entry name" value="DUF2179"/>
</dbReference>
<evidence type="ECO:0000259" key="7">
    <source>
        <dbReference type="Pfam" id="PF10035"/>
    </source>
</evidence>
<dbReference type="InterPro" id="IPR003740">
    <property type="entry name" value="YitT"/>
</dbReference>
<dbReference type="InterPro" id="IPR015867">
    <property type="entry name" value="N-reg_PII/ATP_PRibTrfase_C"/>
</dbReference>
<dbReference type="EMBL" id="WAEL01000006">
    <property type="protein sequence ID" value="NID11877.1"/>
    <property type="molecule type" value="Genomic_DNA"/>
</dbReference>
<dbReference type="CDD" id="cd16380">
    <property type="entry name" value="YitT_C"/>
    <property type="match status" value="1"/>
</dbReference>
<gene>
    <name evidence="8" type="ORF">F7231_17015</name>
</gene>
<dbReference type="InterPro" id="IPR051461">
    <property type="entry name" value="UPF0750_membrane"/>
</dbReference>
<feature type="domain" description="DUF2179" evidence="7">
    <location>
        <begin position="229"/>
        <end position="288"/>
    </location>
</feature>
<keyword evidence="9" id="KW-1185">Reference proteome</keyword>
<reference evidence="8" key="1">
    <citation type="submission" date="2024-05" db="EMBL/GenBank/DDBJ databases">
        <authorList>
            <person name="Jung D.-H."/>
        </authorList>
    </citation>
    <scope>NUCLEOTIDE SEQUENCE</scope>
    <source>
        <strain evidence="8">JA-25</strain>
    </source>
</reference>
<dbReference type="Pfam" id="PF10035">
    <property type="entry name" value="DUF2179"/>
    <property type="match status" value="1"/>
</dbReference>
<dbReference type="PANTHER" id="PTHR33545:SF3">
    <property type="entry name" value="UPF0750 MEMBRANE PROTEIN YQFU"/>
    <property type="match status" value="1"/>
</dbReference>
<comment type="caution">
    <text evidence="8">The sequence shown here is derived from an EMBL/GenBank/DDBJ whole genome shotgun (WGS) entry which is preliminary data.</text>
</comment>
<dbReference type="Proteomes" id="UP000606008">
    <property type="component" value="Unassembled WGS sequence"/>
</dbReference>
<dbReference type="PIRSF" id="PIRSF006483">
    <property type="entry name" value="Membrane_protein_YitT"/>
    <property type="match status" value="1"/>
</dbReference>
<proteinExistence type="predicted"/>
<evidence type="ECO:0000256" key="2">
    <source>
        <dbReference type="ARBA" id="ARBA00022475"/>
    </source>
</evidence>
<keyword evidence="3 6" id="KW-0812">Transmembrane</keyword>
<feature type="transmembrane region" description="Helical" evidence="6">
    <location>
        <begin position="61"/>
        <end position="81"/>
    </location>
</feature>
<dbReference type="RefSeq" id="WP_085411722.1">
    <property type="nucleotide sequence ID" value="NZ_WAEL01000006.1"/>
</dbReference>
<evidence type="ECO:0000256" key="1">
    <source>
        <dbReference type="ARBA" id="ARBA00004651"/>
    </source>
</evidence>
<feature type="transmembrane region" description="Helical" evidence="6">
    <location>
        <begin position="23"/>
        <end position="41"/>
    </location>
</feature>
<feature type="transmembrane region" description="Helical" evidence="6">
    <location>
        <begin position="155"/>
        <end position="177"/>
    </location>
</feature>
<dbReference type="Pfam" id="PF02588">
    <property type="entry name" value="YitT_membrane"/>
    <property type="match status" value="1"/>
</dbReference>
<name>A0ABX0QIJ9_9BACT</name>
<feature type="transmembrane region" description="Helical" evidence="6">
    <location>
        <begin position="88"/>
        <end position="110"/>
    </location>
</feature>
<keyword evidence="5 6" id="KW-0472">Membrane</keyword>
<feature type="transmembrane region" description="Helical" evidence="6">
    <location>
        <begin position="116"/>
        <end position="134"/>
    </location>
</feature>
<evidence type="ECO:0000313" key="9">
    <source>
        <dbReference type="Proteomes" id="UP000606008"/>
    </source>
</evidence>
<organism evidence="8 9">
    <name type="scientific">Fibrivirga algicola</name>
    <dbReference type="NCBI Taxonomy" id="2950420"/>
    <lineage>
        <taxon>Bacteria</taxon>
        <taxon>Pseudomonadati</taxon>
        <taxon>Bacteroidota</taxon>
        <taxon>Cytophagia</taxon>
        <taxon>Cytophagales</taxon>
        <taxon>Spirosomataceae</taxon>
        <taxon>Fibrivirga</taxon>
    </lineage>
</organism>
<keyword evidence="4 6" id="KW-1133">Transmembrane helix</keyword>
<keyword evidence="2" id="KW-1003">Cell membrane</keyword>
<dbReference type="Gene3D" id="3.30.70.120">
    <property type="match status" value="1"/>
</dbReference>
<sequence>MVSQPTILPTSTQTPGNRVKDGVLLLAGVLCAGMGLKGFLLPNDFIDGGAMGISLLLEITTGVELALLIILVNLPFIWLGYRQISRGFAFRTTIAISLLAVCLVVVPYPLVTTDKLLISVFGGFFLGAGIGLTIRGGGVLDGTEVLAIWVSRRSSLTVGDVIMVINVLVFGAAAALLNVETALYAMLTYLAASKTVDFLIHGIEEYTAVIIVSDKHEAMRSMITEKLGRGVTVFKGEKGYGKRGYKQNDTNILYAVVTRLELTRLKDSISQVDEDAFVINHGIDDAKGGMIKGRPLH</sequence>
<protein>
    <submittedName>
        <fullName evidence="8">YitT family protein</fullName>
    </submittedName>
</protein>
<accession>A0ABX0QIJ9</accession>
<evidence type="ECO:0000256" key="4">
    <source>
        <dbReference type="ARBA" id="ARBA00022989"/>
    </source>
</evidence>